<keyword evidence="5" id="KW-0378">Hydrolase</keyword>
<dbReference type="Proteomes" id="UP001172159">
    <property type="component" value="Unassembled WGS sequence"/>
</dbReference>
<name>A0AA40E7B3_9PEZI</name>
<evidence type="ECO:0000256" key="8">
    <source>
        <dbReference type="PIRSR" id="PIRSR611150-2"/>
    </source>
</evidence>
<dbReference type="InterPro" id="IPR029058">
    <property type="entry name" value="AB_hydrolase_fold"/>
</dbReference>
<feature type="signal peptide" evidence="9">
    <location>
        <begin position="1"/>
        <end position="16"/>
    </location>
</feature>
<dbReference type="SMART" id="SM01110">
    <property type="entry name" value="Cutinase"/>
    <property type="match status" value="1"/>
</dbReference>
<feature type="chain" id="PRO_5041438833" description="cutinase" evidence="9">
    <location>
        <begin position="17"/>
        <end position="185"/>
    </location>
</feature>
<reference evidence="10" key="1">
    <citation type="submission" date="2023-06" db="EMBL/GenBank/DDBJ databases">
        <title>Genome-scale phylogeny and comparative genomics of the fungal order Sordariales.</title>
        <authorList>
            <consortium name="Lawrence Berkeley National Laboratory"/>
            <person name="Hensen N."/>
            <person name="Bonometti L."/>
            <person name="Westerberg I."/>
            <person name="Brannstrom I.O."/>
            <person name="Guillou S."/>
            <person name="Cros-Aarteil S."/>
            <person name="Calhoun S."/>
            <person name="Haridas S."/>
            <person name="Kuo A."/>
            <person name="Mondo S."/>
            <person name="Pangilinan J."/>
            <person name="Riley R."/>
            <person name="Labutti K."/>
            <person name="Andreopoulos B."/>
            <person name="Lipzen A."/>
            <person name="Chen C."/>
            <person name="Yanf M."/>
            <person name="Daum C."/>
            <person name="Ng V."/>
            <person name="Clum A."/>
            <person name="Steindorff A."/>
            <person name="Ohm R."/>
            <person name="Martin F."/>
            <person name="Silar P."/>
            <person name="Natvig D."/>
            <person name="Lalanne C."/>
            <person name="Gautier V."/>
            <person name="Ament-Velasquez S.L."/>
            <person name="Kruys A."/>
            <person name="Hutchinson M.I."/>
            <person name="Powell A.J."/>
            <person name="Barry K."/>
            <person name="Miller A.N."/>
            <person name="Grigoriev I.V."/>
            <person name="Debuchy R."/>
            <person name="Gladieux P."/>
            <person name="Thoren M.H."/>
            <person name="Johannesson H."/>
        </authorList>
    </citation>
    <scope>NUCLEOTIDE SEQUENCE</scope>
    <source>
        <strain evidence="10">CBS 540.89</strain>
    </source>
</reference>
<evidence type="ECO:0000256" key="1">
    <source>
        <dbReference type="ARBA" id="ARBA00007534"/>
    </source>
</evidence>
<dbReference type="GO" id="GO:0005576">
    <property type="term" value="C:extracellular region"/>
    <property type="evidence" value="ECO:0007669"/>
    <property type="project" value="InterPro"/>
</dbReference>
<dbReference type="GO" id="GO:0050525">
    <property type="term" value="F:cutinase activity"/>
    <property type="evidence" value="ECO:0007669"/>
    <property type="project" value="UniProtKB-EC"/>
</dbReference>
<dbReference type="EMBL" id="JAUKTV010000010">
    <property type="protein sequence ID" value="KAK0726681.1"/>
    <property type="molecule type" value="Genomic_DNA"/>
</dbReference>
<dbReference type="Gene3D" id="3.40.50.1820">
    <property type="entry name" value="alpha/beta hydrolase"/>
    <property type="match status" value="1"/>
</dbReference>
<keyword evidence="6 8" id="KW-1015">Disulfide bond</keyword>
<evidence type="ECO:0000256" key="3">
    <source>
        <dbReference type="ARBA" id="ARBA00022487"/>
    </source>
</evidence>
<dbReference type="InterPro" id="IPR011150">
    <property type="entry name" value="Cutinase_monf"/>
</dbReference>
<dbReference type="AlphaFoldDB" id="A0AA40E7B3"/>
<keyword evidence="4 9" id="KW-0732">Signal</keyword>
<dbReference type="SUPFAM" id="SSF53474">
    <property type="entry name" value="alpha/beta-Hydrolases"/>
    <property type="match status" value="1"/>
</dbReference>
<comment type="catalytic activity">
    <reaction evidence="7">
        <text>cutin + H2O = cutin monomers.</text>
        <dbReference type="EC" id="3.1.1.74"/>
    </reaction>
</comment>
<sequence>MKLSLLVLFALAPAAPAPLPQDEPPPLPVDPTTDLSAIPVNTYLYWVTKLFPLDRHIDVTRDLYVAAELKVASILKIQTTRHITTGGCPDIAILFARGTNEAGNIGMVAGPSFFEHVKKEAGKNKTVEIQGLDYDAGLKGFLRGGDKNGSKKVRSEIRSYSKRCRQTKLVVSGYAQGAQIVKAAI</sequence>
<protein>
    <recommendedName>
        <fullName evidence="2">cutinase</fullName>
        <ecNumber evidence="2">3.1.1.74</ecNumber>
    </recommendedName>
</protein>
<evidence type="ECO:0000256" key="4">
    <source>
        <dbReference type="ARBA" id="ARBA00022729"/>
    </source>
</evidence>
<feature type="disulfide bond" evidence="8">
    <location>
        <begin position="88"/>
        <end position="164"/>
    </location>
</feature>
<dbReference type="EC" id="3.1.1.74" evidence="2"/>
<proteinExistence type="inferred from homology"/>
<evidence type="ECO:0000256" key="5">
    <source>
        <dbReference type="ARBA" id="ARBA00022801"/>
    </source>
</evidence>
<comment type="caution">
    <text evidence="10">The sequence shown here is derived from an EMBL/GenBank/DDBJ whole genome shotgun (WGS) entry which is preliminary data.</text>
</comment>
<comment type="similarity">
    <text evidence="1">Belongs to the cutinase family.</text>
</comment>
<keyword evidence="11" id="KW-1185">Reference proteome</keyword>
<evidence type="ECO:0000313" key="11">
    <source>
        <dbReference type="Proteomes" id="UP001172159"/>
    </source>
</evidence>
<organism evidence="10 11">
    <name type="scientific">Apiosordaria backusii</name>
    <dbReference type="NCBI Taxonomy" id="314023"/>
    <lineage>
        <taxon>Eukaryota</taxon>
        <taxon>Fungi</taxon>
        <taxon>Dikarya</taxon>
        <taxon>Ascomycota</taxon>
        <taxon>Pezizomycotina</taxon>
        <taxon>Sordariomycetes</taxon>
        <taxon>Sordariomycetidae</taxon>
        <taxon>Sordariales</taxon>
        <taxon>Lasiosphaeriaceae</taxon>
        <taxon>Apiosordaria</taxon>
    </lineage>
</organism>
<evidence type="ECO:0000256" key="6">
    <source>
        <dbReference type="ARBA" id="ARBA00023157"/>
    </source>
</evidence>
<dbReference type="PANTHER" id="PTHR48250:SF2">
    <property type="entry name" value="CUTINASE"/>
    <property type="match status" value="1"/>
</dbReference>
<evidence type="ECO:0000256" key="7">
    <source>
        <dbReference type="ARBA" id="ARBA00034045"/>
    </source>
</evidence>
<dbReference type="Pfam" id="PF01083">
    <property type="entry name" value="Cutinase"/>
    <property type="match status" value="1"/>
</dbReference>
<accession>A0AA40E7B3</accession>
<dbReference type="InterPro" id="IPR000675">
    <property type="entry name" value="Cutinase/axe"/>
</dbReference>
<evidence type="ECO:0000256" key="9">
    <source>
        <dbReference type="SAM" id="SignalP"/>
    </source>
</evidence>
<dbReference type="PANTHER" id="PTHR48250">
    <property type="entry name" value="CUTINASE 2-RELATED"/>
    <property type="match status" value="1"/>
</dbReference>
<evidence type="ECO:0000313" key="10">
    <source>
        <dbReference type="EMBL" id="KAK0726681.1"/>
    </source>
</evidence>
<dbReference type="GO" id="GO:0016052">
    <property type="term" value="P:carbohydrate catabolic process"/>
    <property type="evidence" value="ECO:0007669"/>
    <property type="project" value="TreeGrafter"/>
</dbReference>
<evidence type="ECO:0000256" key="2">
    <source>
        <dbReference type="ARBA" id="ARBA00013095"/>
    </source>
</evidence>
<keyword evidence="3" id="KW-0719">Serine esterase</keyword>
<gene>
    <name evidence="10" type="ORF">B0T21DRAFT_413999</name>
</gene>